<comment type="catalytic activity">
    <reaction evidence="1">
        <text>a 1,2-diacyl-sn-glycero-3-phosphocholine + H2O = a 1,2-diacyl-sn-glycero-3-phosphate + choline + H(+)</text>
        <dbReference type="Rhea" id="RHEA:14445"/>
        <dbReference type="ChEBI" id="CHEBI:15354"/>
        <dbReference type="ChEBI" id="CHEBI:15377"/>
        <dbReference type="ChEBI" id="CHEBI:15378"/>
        <dbReference type="ChEBI" id="CHEBI:57643"/>
        <dbReference type="ChEBI" id="CHEBI:58608"/>
        <dbReference type="EC" id="3.1.4.4"/>
    </reaction>
</comment>
<dbReference type="InterPro" id="IPR001736">
    <property type="entry name" value="PLipase_D/transphosphatidylase"/>
</dbReference>
<evidence type="ECO:0000313" key="9">
    <source>
        <dbReference type="EMBL" id="QJR77337.1"/>
    </source>
</evidence>
<dbReference type="GO" id="GO:0004630">
    <property type="term" value="F:phospholipase D activity"/>
    <property type="evidence" value="ECO:0007669"/>
    <property type="project" value="UniProtKB-EC"/>
</dbReference>
<comment type="similarity">
    <text evidence="2">Belongs to the phospholipase D family.</text>
</comment>
<keyword evidence="7" id="KW-0442">Lipid degradation</keyword>
<evidence type="ECO:0000256" key="2">
    <source>
        <dbReference type="ARBA" id="ARBA00008664"/>
    </source>
</evidence>
<dbReference type="AlphaFoldDB" id="A0A858XPE8"/>
<evidence type="ECO:0000256" key="3">
    <source>
        <dbReference type="ARBA" id="ARBA00012027"/>
    </source>
</evidence>
<evidence type="ECO:0000256" key="1">
    <source>
        <dbReference type="ARBA" id="ARBA00000798"/>
    </source>
</evidence>
<protein>
    <recommendedName>
        <fullName evidence="3">phospholipase D</fullName>
        <ecNumber evidence="3">3.1.4.4</ecNumber>
    </recommendedName>
</protein>
<gene>
    <name evidence="9" type="ORF">GKD17_13590</name>
</gene>
<dbReference type="PANTHER" id="PTHR43856:SF1">
    <property type="entry name" value="MITOCHONDRIAL CARDIOLIPIN HYDROLASE"/>
    <property type="match status" value="1"/>
</dbReference>
<dbReference type="InterPro" id="IPR025202">
    <property type="entry name" value="PLD-like_dom"/>
</dbReference>
<dbReference type="Pfam" id="PF00012">
    <property type="entry name" value="HSP70"/>
    <property type="match status" value="1"/>
</dbReference>
<sequence>MIQAYFNQIRKKIIEEINNSNKDIIIAVAWFTQHDLFDAIINALERGVNISLILIKDIINCGDYGLDFSLYLQKGGKLCFVNKRNILMHNKFCIFDGSILITGSYNWTYSAENRNAENIIITDEGNVCEDYTKYFTDLWNQLTEVKEYSQMNISDIEADILIKEYDNIVEEYMCMKENNIINSDAINIINESRKNIAVNKLATVVTQVKRHNPTLKMNIGKSCRINGICNKMLNVIKQGQELPFTNTVNTCTAYHNQSRALCEVLFGNSENAHNNKSLVKIGLDNLPQMKAGEVKFKTKITIDTNGYMHVEYVCVNTGISKEAFYDCSELINY</sequence>
<organism evidence="9 10">
    <name type="scientific">Phocaeicola dorei</name>
    <dbReference type="NCBI Taxonomy" id="357276"/>
    <lineage>
        <taxon>Bacteria</taxon>
        <taxon>Pseudomonadati</taxon>
        <taxon>Bacteroidota</taxon>
        <taxon>Bacteroidia</taxon>
        <taxon>Bacteroidales</taxon>
        <taxon>Bacteroidaceae</taxon>
        <taxon>Phocaeicola</taxon>
    </lineage>
</organism>
<dbReference type="Pfam" id="PF13091">
    <property type="entry name" value="PLDc_2"/>
    <property type="match status" value="1"/>
</dbReference>
<keyword evidence="8" id="KW-0443">Lipid metabolism</keyword>
<evidence type="ECO:0000313" key="10">
    <source>
        <dbReference type="Proteomes" id="UP000500949"/>
    </source>
</evidence>
<dbReference type="CDD" id="cd09174">
    <property type="entry name" value="PLDc_Nuc_like_unchar2"/>
    <property type="match status" value="1"/>
</dbReference>
<dbReference type="GO" id="GO:0005524">
    <property type="term" value="F:ATP binding"/>
    <property type="evidence" value="ECO:0007669"/>
    <property type="project" value="UniProtKB-KW"/>
</dbReference>
<accession>A0A858XPE8</accession>
<evidence type="ECO:0000256" key="4">
    <source>
        <dbReference type="ARBA" id="ARBA00022741"/>
    </source>
</evidence>
<dbReference type="EMBL" id="CP046176">
    <property type="protein sequence ID" value="QJR77337.1"/>
    <property type="molecule type" value="Genomic_DNA"/>
</dbReference>
<evidence type="ECO:0000256" key="8">
    <source>
        <dbReference type="ARBA" id="ARBA00023098"/>
    </source>
</evidence>
<dbReference type="GO" id="GO:0140662">
    <property type="term" value="F:ATP-dependent protein folding chaperone"/>
    <property type="evidence" value="ECO:0007669"/>
    <property type="project" value="InterPro"/>
</dbReference>
<dbReference type="InterPro" id="IPR029047">
    <property type="entry name" value="HSP70_peptide-bd_sf"/>
</dbReference>
<dbReference type="InterPro" id="IPR051406">
    <property type="entry name" value="PLD_domain"/>
</dbReference>
<evidence type="ECO:0000256" key="7">
    <source>
        <dbReference type="ARBA" id="ARBA00022963"/>
    </source>
</evidence>
<keyword evidence="5" id="KW-0378">Hydrolase</keyword>
<reference evidence="9 10" key="1">
    <citation type="submission" date="2019-11" db="EMBL/GenBank/DDBJ databases">
        <title>Complete genome sequence of Bacteroides dorei DSM 17855.</title>
        <authorList>
            <person name="Russell J.T."/>
        </authorList>
    </citation>
    <scope>NUCLEOTIDE SEQUENCE [LARGE SCALE GENOMIC DNA]</scope>
    <source>
        <strain evidence="9 10">DSM 17855</strain>
    </source>
</reference>
<dbReference type="EC" id="3.1.4.4" evidence="3"/>
<dbReference type="GO" id="GO:0016042">
    <property type="term" value="P:lipid catabolic process"/>
    <property type="evidence" value="ECO:0007669"/>
    <property type="project" value="UniProtKB-KW"/>
</dbReference>
<dbReference type="GO" id="GO:0016891">
    <property type="term" value="F:RNA endonuclease activity producing 5'-phosphomonoesters, hydrolytic mechanism"/>
    <property type="evidence" value="ECO:0007669"/>
    <property type="project" value="TreeGrafter"/>
</dbReference>
<dbReference type="PANTHER" id="PTHR43856">
    <property type="entry name" value="CARDIOLIPIN HYDROLASE"/>
    <property type="match status" value="1"/>
</dbReference>
<dbReference type="SUPFAM" id="SSF100920">
    <property type="entry name" value="Heat shock protein 70kD (HSP70), peptide-binding domain"/>
    <property type="match status" value="1"/>
</dbReference>
<dbReference type="RefSeq" id="WP_007833414.1">
    <property type="nucleotide sequence ID" value="NZ_CP046176.1"/>
</dbReference>
<evidence type="ECO:0000256" key="5">
    <source>
        <dbReference type="ARBA" id="ARBA00022801"/>
    </source>
</evidence>
<dbReference type="Gene3D" id="3.30.870.10">
    <property type="entry name" value="Endonuclease Chain A"/>
    <property type="match status" value="1"/>
</dbReference>
<dbReference type="Proteomes" id="UP000500949">
    <property type="component" value="Chromosome"/>
</dbReference>
<keyword evidence="4" id="KW-0547">Nucleotide-binding</keyword>
<dbReference type="Gene3D" id="2.60.34.10">
    <property type="entry name" value="Substrate Binding Domain Of DNAk, Chain A, domain 1"/>
    <property type="match status" value="1"/>
</dbReference>
<dbReference type="GO" id="GO:0006793">
    <property type="term" value="P:phosphorus metabolic process"/>
    <property type="evidence" value="ECO:0007669"/>
    <property type="project" value="UniProtKB-ARBA"/>
</dbReference>
<dbReference type="SMART" id="SM00155">
    <property type="entry name" value="PLDc"/>
    <property type="match status" value="1"/>
</dbReference>
<dbReference type="SUPFAM" id="SSF56024">
    <property type="entry name" value="Phospholipase D/nuclease"/>
    <property type="match status" value="1"/>
</dbReference>
<name>A0A858XPE8_9BACT</name>
<keyword evidence="6" id="KW-0067">ATP-binding</keyword>
<dbReference type="InterPro" id="IPR013126">
    <property type="entry name" value="Hsp_70_fam"/>
</dbReference>
<dbReference type="GeneID" id="93447711"/>
<dbReference type="PROSITE" id="PS50035">
    <property type="entry name" value="PLD"/>
    <property type="match status" value="1"/>
</dbReference>
<proteinExistence type="inferred from homology"/>
<evidence type="ECO:0000256" key="6">
    <source>
        <dbReference type="ARBA" id="ARBA00022840"/>
    </source>
</evidence>